<sequence>MSVVAVAGGSGDLGAIIVEALFETEKYDVRVLSRKAPAMPFMRISPTTGEAYLPFVEADYSSEGALVETLSKYKVEVIICAFGLRNDAACEAQLQLIRAADKAPSVKRFIPSEFNIDYGLGDAVPYPNKRFHLAARKELEKTSLEFSYIYAGMFMDYYVIPKFPTTIKPLCFFVDPVNSAAVLADDGEAKMSMTLTKDIARYTVLALELDKWPKVMTTAPSTISLNELVALFEKHTGHKFQVQYQPVSKLLEHDSIPLPENTAIYERSPERFPNGPQQLQAVIADLEASVALGSYDFDRLEGHLDLVKAFEGKTSPPRRIEDLVKKCWGAK</sequence>
<dbReference type="EMBL" id="JANRMS010000656">
    <property type="protein sequence ID" value="KAJ3536249.1"/>
    <property type="molecule type" value="Genomic_DNA"/>
</dbReference>
<reference evidence="1" key="1">
    <citation type="submission" date="2022-08" db="EMBL/GenBank/DDBJ databases">
        <title>Genome Sequence of Fusarium decemcellulare.</title>
        <authorList>
            <person name="Buettner E."/>
        </authorList>
    </citation>
    <scope>NUCLEOTIDE SEQUENCE</scope>
    <source>
        <strain evidence="1">Babe19</strain>
    </source>
</reference>
<organism evidence="1 2">
    <name type="scientific">Fusarium decemcellulare</name>
    <dbReference type="NCBI Taxonomy" id="57161"/>
    <lineage>
        <taxon>Eukaryota</taxon>
        <taxon>Fungi</taxon>
        <taxon>Dikarya</taxon>
        <taxon>Ascomycota</taxon>
        <taxon>Pezizomycotina</taxon>
        <taxon>Sordariomycetes</taxon>
        <taxon>Hypocreomycetidae</taxon>
        <taxon>Hypocreales</taxon>
        <taxon>Nectriaceae</taxon>
        <taxon>Fusarium</taxon>
        <taxon>Fusarium decemcellulare species complex</taxon>
    </lineage>
</organism>
<protein>
    <submittedName>
        <fullName evidence="1">Uncharacterized protein</fullName>
    </submittedName>
</protein>
<accession>A0ACC1SBY1</accession>
<gene>
    <name evidence="1" type="ORF">NM208_g6806</name>
</gene>
<evidence type="ECO:0000313" key="2">
    <source>
        <dbReference type="Proteomes" id="UP001148629"/>
    </source>
</evidence>
<dbReference type="Proteomes" id="UP001148629">
    <property type="component" value="Unassembled WGS sequence"/>
</dbReference>
<keyword evidence="2" id="KW-1185">Reference proteome</keyword>
<proteinExistence type="predicted"/>
<evidence type="ECO:0000313" key="1">
    <source>
        <dbReference type="EMBL" id="KAJ3536249.1"/>
    </source>
</evidence>
<name>A0ACC1SBY1_9HYPO</name>
<comment type="caution">
    <text evidence="1">The sequence shown here is derived from an EMBL/GenBank/DDBJ whole genome shotgun (WGS) entry which is preliminary data.</text>
</comment>